<evidence type="ECO:0000313" key="2">
    <source>
        <dbReference type="Proteomes" id="UP000244338"/>
    </source>
</evidence>
<reference evidence="2" key="1">
    <citation type="journal article" date="2018" name="Sci. Rep.">
        <title>Lignite coal burning seam in the remote Altai Mountains harbors a hydrogen-driven thermophilic microbial community.</title>
        <authorList>
            <person name="Kadnikov V.V."/>
            <person name="Mardanov A.V."/>
            <person name="Ivasenko D.A."/>
            <person name="Antsiferov D.V."/>
            <person name="Beletsky A.V."/>
            <person name="Karnachuk O.V."/>
            <person name="Ravin N.V."/>
        </authorList>
    </citation>
    <scope>NUCLEOTIDE SEQUENCE [LARGE SCALE GENOMIC DNA]</scope>
</reference>
<dbReference type="Pfam" id="PF14395">
    <property type="entry name" value="COOH-NH2_lig"/>
    <property type="match status" value="1"/>
</dbReference>
<dbReference type="AlphaFoldDB" id="A0A2R6XXI1"/>
<comment type="caution">
    <text evidence="1">The sequence shown here is derived from an EMBL/GenBank/DDBJ whole genome shotgun (WGS) entry which is preliminary data.</text>
</comment>
<name>A0A2R6XXI1_9BACL</name>
<dbReference type="EMBL" id="PEBX01000187">
    <property type="protein sequence ID" value="PTQ55126.1"/>
    <property type="molecule type" value="Genomic_DNA"/>
</dbReference>
<organism evidence="1 2">
    <name type="scientific">Candidatus Carbonibacillus altaicus</name>
    <dbReference type="NCBI Taxonomy" id="2163959"/>
    <lineage>
        <taxon>Bacteria</taxon>
        <taxon>Bacillati</taxon>
        <taxon>Bacillota</taxon>
        <taxon>Bacilli</taxon>
        <taxon>Bacillales</taxon>
        <taxon>Candidatus Carbonibacillus</taxon>
    </lineage>
</organism>
<protein>
    <submittedName>
        <fullName evidence="1">Uncharacterized protein</fullName>
    </submittedName>
</protein>
<gene>
    <name evidence="1" type="ORF">BSOLF_0125</name>
</gene>
<dbReference type="Proteomes" id="UP000244338">
    <property type="component" value="Unassembled WGS sequence"/>
</dbReference>
<proteinExistence type="predicted"/>
<sequence>MASHFFPRHGAIGTDALIYRDRRGVGRNPVLEIRLKPADSARALLNELHQKLTEVQKYLKYKQKVVANKTIALLAGCAPHPAFSLGGHLHARGVPLTIEWIRRFDLYLALPLLALAPETCAARLKRYGYLGDIRFKPHGGFEYRTLPSWIVDPSLARYVLLMWEALVRSMKQVRQGLIFSATEDAVRLKHHAMIWQKLARLVPHYDPARKEDARRMRTYARTVVGDLYERLQHEDFRLQYERLYNEHLQYECLQQEHLRYERLQMDAPSISSVSMVETMSLKEIFSKEWYMCFLQSLRWMLARLEEGWRWKEQEDIFPRWNAVNSYVGEDR</sequence>
<accession>A0A2R6XXI1</accession>
<dbReference type="InterPro" id="IPR025681">
    <property type="entry name" value="COOH-NH2_lig"/>
</dbReference>
<evidence type="ECO:0000313" key="1">
    <source>
        <dbReference type="EMBL" id="PTQ55126.1"/>
    </source>
</evidence>